<dbReference type="InterPro" id="IPR000835">
    <property type="entry name" value="HTH_MarR-typ"/>
</dbReference>
<dbReference type="GO" id="GO:0006950">
    <property type="term" value="P:response to stress"/>
    <property type="evidence" value="ECO:0007669"/>
    <property type="project" value="TreeGrafter"/>
</dbReference>
<dbReference type="InterPro" id="IPR039422">
    <property type="entry name" value="MarR/SlyA-like"/>
</dbReference>
<proteinExistence type="predicted"/>
<dbReference type="Gene3D" id="1.10.10.10">
    <property type="entry name" value="Winged helix-like DNA-binding domain superfamily/Winged helix DNA-binding domain"/>
    <property type="match status" value="1"/>
</dbReference>
<protein>
    <submittedName>
        <fullName evidence="2">MarR family transcriptional regulator</fullName>
    </submittedName>
</protein>
<sequence length="139" mass="16170">MTKREYEALSDFRYQLRRFLRFSESATRKKGITHLQYLLLLHLKGHQGREWATVGELAERLQAHHHGVVALVSRCEKLELVRREPGRHDRREVEVHLTPKGEKLVETLARLHRDELLTLQGIFKVPGADELSTTQANES</sequence>
<dbReference type="InterPro" id="IPR036390">
    <property type="entry name" value="WH_DNA-bd_sf"/>
</dbReference>
<dbReference type="EMBL" id="SLZY01000009">
    <property type="protein sequence ID" value="TCS71472.1"/>
    <property type="molecule type" value="Genomic_DNA"/>
</dbReference>
<dbReference type="PROSITE" id="PS50995">
    <property type="entry name" value="HTH_MARR_2"/>
    <property type="match status" value="1"/>
</dbReference>
<organism evidence="2 3">
    <name type="scientific">Sulfuritortus calidifontis</name>
    <dbReference type="NCBI Taxonomy" id="1914471"/>
    <lineage>
        <taxon>Bacteria</taxon>
        <taxon>Pseudomonadati</taxon>
        <taxon>Pseudomonadota</taxon>
        <taxon>Betaproteobacteria</taxon>
        <taxon>Nitrosomonadales</taxon>
        <taxon>Thiobacillaceae</taxon>
        <taxon>Sulfuritortus</taxon>
    </lineage>
</organism>
<name>A0A4R3JUM0_9PROT</name>
<dbReference type="Pfam" id="PF12802">
    <property type="entry name" value="MarR_2"/>
    <property type="match status" value="1"/>
</dbReference>
<dbReference type="GO" id="GO:0003700">
    <property type="term" value="F:DNA-binding transcription factor activity"/>
    <property type="evidence" value="ECO:0007669"/>
    <property type="project" value="InterPro"/>
</dbReference>
<evidence type="ECO:0000313" key="3">
    <source>
        <dbReference type="Proteomes" id="UP000295135"/>
    </source>
</evidence>
<dbReference type="SMART" id="SM00347">
    <property type="entry name" value="HTH_MARR"/>
    <property type="match status" value="1"/>
</dbReference>
<dbReference type="SUPFAM" id="SSF46785">
    <property type="entry name" value="Winged helix' DNA-binding domain"/>
    <property type="match status" value="1"/>
</dbReference>
<gene>
    <name evidence="2" type="ORF">EDC61_10916</name>
</gene>
<dbReference type="PANTHER" id="PTHR33164">
    <property type="entry name" value="TRANSCRIPTIONAL REGULATOR, MARR FAMILY"/>
    <property type="match status" value="1"/>
</dbReference>
<keyword evidence="3" id="KW-1185">Reference proteome</keyword>
<dbReference type="InterPro" id="IPR036388">
    <property type="entry name" value="WH-like_DNA-bd_sf"/>
</dbReference>
<dbReference type="Proteomes" id="UP000295135">
    <property type="component" value="Unassembled WGS sequence"/>
</dbReference>
<dbReference type="AlphaFoldDB" id="A0A4R3JUM0"/>
<evidence type="ECO:0000259" key="1">
    <source>
        <dbReference type="PROSITE" id="PS50995"/>
    </source>
</evidence>
<feature type="domain" description="HTH marR-type" evidence="1">
    <location>
        <begin position="1"/>
        <end position="139"/>
    </location>
</feature>
<evidence type="ECO:0000313" key="2">
    <source>
        <dbReference type="EMBL" id="TCS71472.1"/>
    </source>
</evidence>
<reference evidence="2 3" key="1">
    <citation type="submission" date="2019-03" db="EMBL/GenBank/DDBJ databases">
        <title>Genomic Encyclopedia of Type Strains, Phase IV (KMG-IV): sequencing the most valuable type-strain genomes for metagenomic binning, comparative biology and taxonomic classification.</title>
        <authorList>
            <person name="Goeker M."/>
        </authorList>
    </citation>
    <scope>NUCLEOTIDE SEQUENCE [LARGE SCALE GENOMIC DNA]</scope>
    <source>
        <strain evidence="2 3">DSM 103923</strain>
    </source>
</reference>
<dbReference type="PANTHER" id="PTHR33164:SF43">
    <property type="entry name" value="HTH-TYPE TRANSCRIPTIONAL REPRESSOR YETL"/>
    <property type="match status" value="1"/>
</dbReference>
<comment type="caution">
    <text evidence="2">The sequence shown here is derived from an EMBL/GenBank/DDBJ whole genome shotgun (WGS) entry which is preliminary data.</text>
</comment>
<accession>A0A4R3JUM0</accession>